<keyword evidence="4" id="KW-1185">Reference proteome</keyword>
<keyword evidence="2" id="KW-1133">Transmembrane helix</keyword>
<evidence type="ECO:0000313" key="3">
    <source>
        <dbReference type="EMBL" id="KAK8373150.1"/>
    </source>
</evidence>
<reference evidence="3 4" key="1">
    <citation type="submission" date="2023-03" db="EMBL/GenBank/DDBJ databases">
        <title>High-quality genome of Scylla paramamosain provides insights in environmental adaptation.</title>
        <authorList>
            <person name="Zhang L."/>
        </authorList>
    </citation>
    <scope>NUCLEOTIDE SEQUENCE [LARGE SCALE GENOMIC DNA]</scope>
    <source>
        <strain evidence="3">LZ_2023a</strain>
        <tissue evidence="3">Muscle</tissue>
    </source>
</reference>
<keyword evidence="2" id="KW-0812">Transmembrane</keyword>
<gene>
    <name evidence="3" type="ORF">O3P69_012360</name>
</gene>
<organism evidence="3 4">
    <name type="scientific">Scylla paramamosain</name>
    <name type="common">Mud crab</name>
    <dbReference type="NCBI Taxonomy" id="85552"/>
    <lineage>
        <taxon>Eukaryota</taxon>
        <taxon>Metazoa</taxon>
        <taxon>Ecdysozoa</taxon>
        <taxon>Arthropoda</taxon>
        <taxon>Crustacea</taxon>
        <taxon>Multicrustacea</taxon>
        <taxon>Malacostraca</taxon>
        <taxon>Eumalacostraca</taxon>
        <taxon>Eucarida</taxon>
        <taxon>Decapoda</taxon>
        <taxon>Pleocyemata</taxon>
        <taxon>Brachyura</taxon>
        <taxon>Eubrachyura</taxon>
        <taxon>Portunoidea</taxon>
        <taxon>Portunidae</taxon>
        <taxon>Portuninae</taxon>
        <taxon>Scylla</taxon>
    </lineage>
</organism>
<dbReference type="AlphaFoldDB" id="A0AAW0SCT9"/>
<name>A0AAW0SCT9_SCYPA</name>
<accession>A0AAW0SCT9</accession>
<protein>
    <submittedName>
        <fullName evidence="3">Uncharacterized protein</fullName>
    </submittedName>
</protein>
<evidence type="ECO:0000256" key="1">
    <source>
        <dbReference type="SAM" id="MobiDB-lite"/>
    </source>
</evidence>
<dbReference type="Proteomes" id="UP001487740">
    <property type="component" value="Unassembled WGS sequence"/>
</dbReference>
<feature type="region of interest" description="Disordered" evidence="1">
    <location>
        <begin position="1"/>
        <end position="38"/>
    </location>
</feature>
<keyword evidence="2" id="KW-0472">Membrane</keyword>
<evidence type="ECO:0000313" key="4">
    <source>
        <dbReference type="Proteomes" id="UP001487740"/>
    </source>
</evidence>
<feature type="transmembrane region" description="Helical" evidence="2">
    <location>
        <begin position="96"/>
        <end position="117"/>
    </location>
</feature>
<sequence>MRHLSTESEWLDQQRSRHRTARRSSPVPEQHCADTSVRCREETASERRGWAEFGHALGHLRGFEVLLANTTKYKATSDPPVFMAPRSECATPRHTTLLLLLLFPAVCLLCACASPYLRVSFRSSAPLTTEALREAAPLTQSSLLTLAPD</sequence>
<proteinExistence type="predicted"/>
<dbReference type="EMBL" id="JARAKH010001328">
    <property type="protein sequence ID" value="KAK8373150.1"/>
    <property type="molecule type" value="Genomic_DNA"/>
</dbReference>
<evidence type="ECO:0000256" key="2">
    <source>
        <dbReference type="SAM" id="Phobius"/>
    </source>
</evidence>
<comment type="caution">
    <text evidence="3">The sequence shown here is derived from an EMBL/GenBank/DDBJ whole genome shotgun (WGS) entry which is preliminary data.</text>
</comment>